<evidence type="ECO:0000259" key="6">
    <source>
        <dbReference type="Pfam" id="PF00501"/>
    </source>
</evidence>
<dbReference type="Pfam" id="PF12796">
    <property type="entry name" value="Ank_2"/>
    <property type="match status" value="2"/>
</dbReference>
<comment type="caution">
    <text evidence="8">The sequence shown here is derived from an EMBL/GenBank/DDBJ whole genome shotgun (WGS) entry which is preliminary data.</text>
</comment>
<feature type="domain" description="AMP-dependent synthetase/ligase" evidence="6">
    <location>
        <begin position="249"/>
        <end position="430"/>
    </location>
</feature>
<dbReference type="SUPFAM" id="SSF48403">
    <property type="entry name" value="Ankyrin repeat"/>
    <property type="match status" value="1"/>
</dbReference>
<feature type="non-terminal residue" evidence="8">
    <location>
        <position position="1"/>
    </location>
</feature>
<dbReference type="PROSITE" id="PS50297">
    <property type="entry name" value="ANK_REP_REGION"/>
    <property type="match status" value="2"/>
</dbReference>
<evidence type="ECO:0000256" key="1">
    <source>
        <dbReference type="ARBA" id="ARBA00004275"/>
    </source>
</evidence>
<evidence type="ECO:0000313" key="8">
    <source>
        <dbReference type="EMBL" id="KAG5326936.1"/>
    </source>
</evidence>
<keyword evidence="9" id="KW-1185">Reference proteome</keyword>
<keyword evidence="5" id="KW-0040">ANK repeat</keyword>
<keyword evidence="3 8" id="KW-0436">Ligase</keyword>
<dbReference type="Gene3D" id="3.40.50.980">
    <property type="match status" value="1"/>
</dbReference>
<feature type="domain" description="AMP-binding enzyme C-terminal" evidence="7">
    <location>
        <begin position="481"/>
        <end position="557"/>
    </location>
</feature>
<organism evidence="8 9">
    <name type="scientific">Acromyrmex heyeri</name>
    <dbReference type="NCBI Taxonomy" id="230685"/>
    <lineage>
        <taxon>Eukaryota</taxon>
        <taxon>Metazoa</taxon>
        <taxon>Ecdysozoa</taxon>
        <taxon>Arthropoda</taxon>
        <taxon>Hexapoda</taxon>
        <taxon>Insecta</taxon>
        <taxon>Pterygota</taxon>
        <taxon>Neoptera</taxon>
        <taxon>Endopterygota</taxon>
        <taxon>Hymenoptera</taxon>
        <taxon>Apocrita</taxon>
        <taxon>Aculeata</taxon>
        <taxon>Formicoidea</taxon>
        <taxon>Formicidae</taxon>
        <taxon>Myrmicinae</taxon>
        <taxon>Acromyrmex</taxon>
    </lineage>
</organism>
<accession>A0A836F3W6</accession>
<dbReference type="InterPro" id="IPR000873">
    <property type="entry name" value="AMP-dep_synth/lig_dom"/>
</dbReference>
<dbReference type="FunFam" id="3.30.300.30:FF:000007">
    <property type="entry name" value="4-coumarate--CoA ligase 2"/>
    <property type="match status" value="1"/>
</dbReference>
<dbReference type="InterPro" id="IPR045851">
    <property type="entry name" value="AMP-bd_C_sf"/>
</dbReference>
<dbReference type="Gene3D" id="3.30.300.30">
    <property type="match status" value="1"/>
</dbReference>
<evidence type="ECO:0000256" key="4">
    <source>
        <dbReference type="ARBA" id="ARBA00023140"/>
    </source>
</evidence>
<dbReference type="SMART" id="SM00248">
    <property type="entry name" value="ANK"/>
    <property type="match status" value="7"/>
</dbReference>
<dbReference type="SUPFAM" id="SSF56801">
    <property type="entry name" value="Acetyl-CoA synthetase-like"/>
    <property type="match status" value="1"/>
</dbReference>
<feature type="repeat" description="ANK" evidence="5">
    <location>
        <begin position="213"/>
        <end position="248"/>
    </location>
</feature>
<dbReference type="PANTHER" id="PTHR24096">
    <property type="entry name" value="LONG-CHAIN-FATTY-ACID--COA LIGASE"/>
    <property type="match status" value="1"/>
</dbReference>
<evidence type="ECO:0000313" key="9">
    <source>
        <dbReference type="Proteomes" id="UP000670152"/>
    </source>
</evidence>
<sequence>MVAASAGYIDIVSCLITHGADVNARSASYNTYLIYGCAGEHEEIVRILLDSGADVEDHNEDGHTPLMVAASAGHVEEVACKYCVVADSSQKADVNAQSTSDDTTLIYGCADGYEEVVRVLLDSSVDVEDHNENGHTPLMEAASIRRARSAGHLHVAKVLLEHKNDNTRSNKFEKTAFIAASINGHMKVANKNLVNLAQLLIERGANIEDVNDDGYTPLMQAALENNEEMVALLEDLVQYLLESGADVHPEYLDARSGDKILMLLPFYHGYGIGMMMIGLISRCTMIIMSTFEPKLFLTLIQKYKVTHVPVVPPILTFLAKHPLVDRYDFRSVRELVCGAAPLGKDIVTAVKTRLGIKYIRNGYGMTELSIVNSVSGRNDDNDDSFENPGTGLLVPGFLSKVVDLETQETLEAGQVGEICCMGEQVMLGYWNNPEATKQTIDQDGWLHTGDIGYFDNKNRLHVIDRVKELIKYKGYQVAPSEIETVLLSHQAIKDAAVTSRPDERNGEISMAFIVKQPDATITAQDVQEFIKQKLSEQKWLHGGVQFVDAIPKNPSGKILRRELRTMISKF</sequence>
<dbReference type="GO" id="GO:0016405">
    <property type="term" value="F:CoA-ligase activity"/>
    <property type="evidence" value="ECO:0007669"/>
    <property type="project" value="TreeGrafter"/>
</dbReference>
<dbReference type="PANTHER" id="PTHR24096:SF149">
    <property type="entry name" value="AMP-BINDING DOMAIN-CONTAINING PROTEIN-RELATED"/>
    <property type="match status" value="1"/>
</dbReference>
<dbReference type="Gene3D" id="1.25.40.20">
    <property type="entry name" value="Ankyrin repeat-containing domain"/>
    <property type="match status" value="3"/>
</dbReference>
<evidence type="ECO:0000256" key="5">
    <source>
        <dbReference type="PROSITE-ProRule" id="PRU00023"/>
    </source>
</evidence>
<dbReference type="InterPro" id="IPR002110">
    <property type="entry name" value="Ankyrin_rpt"/>
</dbReference>
<keyword evidence="4" id="KW-0576">Peroxisome</keyword>
<dbReference type="Proteomes" id="UP000670152">
    <property type="component" value="Unassembled WGS sequence"/>
</dbReference>
<gene>
    <name evidence="8" type="primary">4cl1</name>
    <name evidence="8" type="ORF">G6Z77_0012899</name>
</gene>
<dbReference type="Pfam" id="PF00501">
    <property type="entry name" value="AMP-binding"/>
    <property type="match status" value="1"/>
</dbReference>
<proteinExistence type="inferred from homology"/>
<dbReference type="Gene3D" id="2.30.38.10">
    <property type="entry name" value="Luciferase, Domain 3"/>
    <property type="match status" value="1"/>
</dbReference>
<feature type="non-terminal residue" evidence="8">
    <location>
        <position position="570"/>
    </location>
</feature>
<protein>
    <submittedName>
        <fullName evidence="8">4CL1 ligase</fullName>
    </submittedName>
</protein>
<feature type="repeat" description="ANK" evidence="5">
    <location>
        <begin position="1"/>
        <end position="27"/>
    </location>
</feature>
<dbReference type="AlphaFoldDB" id="A0A836F3W6"/>
<comment type="subcellular location">
    <subcellularLocation>
        <location evidence="1">Peroxisome</location>
    </subcellularLocation>
</comment>
<dbReference type="GO" id="GO:0005777">
    <property type="term" value="C:peroxisome"/>
    <property type="evidence" value="ECO:0007669"/>
    <property type="project" value="UniProtKB-SubCell"/>
</dbReference>
<dbReference type="InterPro" id="IPR036770">
    <property type="entry name" value="Ankyrin_rpt-contain_sf"/>
</dbReference>
<dbReference type="PROSITE" id="PS50088">
    <property type="entry name" value="ANK_REPEAT"/>
    <property type="match status" value="2"/>
</dbReference>
<dbReference type="OrthoDB" id="10253869at2759"/>
<dbReference type="EMBL" id="JAANIB010007242">
    <property type="protein sequence ID" value="KAG5326936.1"/>
    <property type="molecule type" value="Genomic_DNA"/>
</dbReference>
<evidence type="ECO:0000259" key="7">
    <source>
        <dbReference type="Pfam" id="PF13193"/>
    </source>
</evidence>
<name>A0A836F3W6_9HYME</name>
<dbReference type="PRINTS" id="PR01415">
    <property type="entry name" value="ANKYRIN"/>
</dbReference>
<dbReference type="Pfam" id="PF13193">
    <property type="entry name" value="AMP-binding_C"/>
    <property type="match status" value="1"/>
</dbReference>
<evidence type="ECO:0000256" key="3">
    <source>
        <dbReference type="ARBA" id="ARBA00022598"/>
    </source>
</evidence>
<comment type="similarity">
    <text evidence="2">Belongs to the ATP-dependent AMP-binding enzyme family.</text>
</comment>
<reference evidence="8 9" key="1">
    <citation type="submission" date="2020-02" db="EMBL/GenBank/DDBJ databases">
        <title>Relaxed selection underlies rapid genomic changes in the transitions from sociality to social parasitism in ants.</title>
        <authorList>
            <person name="Bi X."/>
        </authorList>
    </citation>
    <scope>NUCLEOTIDE SEQUENCE [LARGE SCALE GENOMIC DNA]</scope>
    <source>
        <strain evidence="8">BGI-DK2014b</strain>
        <tissue evidence="8">Whole body</tissue>
    </source>
</reference>
<dbReference type="InterPro" id="IPR025110">
    <property type="entry name" value="AMP-bd_C"/>
</dbReference>
<evidence type="ECO:0000256" key="2">
    <source>
        <dbReference type="ARBA" id="ARBA00006432"/>
    </source>
</evidence>